<feature type="coiled-coil region" evidence="2">
    <location>
        <begin position="211"/>
        <end position="355"/>
    </location>
</feature>
<evidence type="ECO:0000256" key="2">
    <source>
        <dbReference type="SAM" id="Coils"/>
    </source>
</evidence>
<comment type="caution">
    <text evidence="4">The sequence shown here is derived from an EMBL/GenBank/DDBJ whole genome shotgun (WGS) entry which is preliminary data.</text>
</comment>
<dbReference type="Proteomes" id="UP000821866">
    <property type="component" value="Unassembled WGS sequence"/>
</dbReference>
<name>A0A9J6CUC4_RHIMP</name>
<dbReference type="GO" id="GO:0008017">
    <property type="term" value="F:microtubule binding"/>
    <property type="evidence" value="ECO:0007669"/>
    <property type="project" value="TreeGrafter"/>
</dbReference>
<dbReference type="GO" id="GO:0005634">
    <property type="term" value="C:nucleus"/>
    <property type="evidence" value="ECO:0007669"/>
    <property type="project" value="TreeGrafter"/>
</dbReference>
<proteinExistence type="predicted"/>
<dbReference type="InterPro" id="IPR051293">
    <property type="entry name" value="MTUS1/CCDC69"/>
</dbReference>
<keyword evidence="1 2" id="KW-0175">Coiled coil</keyword>
<dbReference type="AlphaFoldDB" id="A0A9J6CUC4"/>
<accession>A0A9J6CUC4</accession>
<reference evidence="4" key="2">
    <citation type="submission" date="2021-09" db="EMBL/GenBank/DDBJ databases">
        <authorList>
            <person name="Jia N."/>
            <person name="Wang J."/>
            <person name="Shi W."/>
            <person name="Du L."/>
            <person name="Sun Y."/>
            <person name="Zhan W."/>
            <person name="Jiang J."/>
            <person name="Wang Q."/>
            <person name="Zhang B."/>
            <person name="Ji P."/>
            <person name="Sakyi L.B."/>
            <person name="Cui X."/>
            <person name="Yuan T."/>
            <person name="Jiang B."/>
            <person name="Yang W."/>
            <person name="Lam T.T.-Y."/>
            <person name="Chang Q."/>
            <person name="Ding S."/>
            <person name="Wang X."/>
            <person name="Zhu J."/>
            <person name="Ruan X."/>
            <person name="Zhao L."/>
            <person name="Wei J."/>
            <person name="Que T."/>
            <person name="Du C."/>
            <person name="Cheng J."/>
            <person name="Dai P."/>
            <person name="Han X."/>
            <person name="Huang E."/>
            <person name="Gao Y."/>
            <person name="Liu J."/>
            <person name="Shao H."/>
            <person name="Ye R."/>
            <person name="Li L."/>
            <person name="Wei W."/>
            <person name="Wang X."/>
            <person name="Wang C."/>
            <person name="Huo Q."/>
            <person name="Li W."/>
            <person name="Guo W."/>
            <person name="Chen H."/>
            <person name="Chen S."/>
            <person name="Zhou L."/>
            <person name="Zhou L."/>
            <person name="Ni X."/>
            <person name="Tian J."/>
            <person name="Zhou Y."/>
            <person name="Sheng Y."/>
            <person name="Liu T."/>
            <person name="Pan Y."/>
            <person name="Xia L."/>
            <person name="Li J."/>
            <person name="Zhao F."/>
            <person name="Cao W."/>
        </authorList>
    </citation>
    <scope>NUCLEOTIDE SEQUENCE</scope>
    <source>
        <strain evidence="4">Rmic-2018</strain>
        <tissue evidence="4">Larvae</tissue>
    </source>
</reference>
<gene>
    <name evidence="4" type="ORF">HPB51_029648</name>
</gene>
<dbReference type="GO" id="GO:0005737">
    <property type="term" value="C:cytoplasm"/>
    <property type="evidence" value="ECO:0007669"/>
    <property type="project" value="TreeGrafter"/>
</dbReference>
<evidence type="ECO:0000256" key="3">
    <source>
        <dbReference type="SAM" id="MobiDB-lite"/>
    </source>
</evidence>
<dbReference type="EMBL" id="JABSTU010006855">
    <property type="protein sequence ID" value="KAH7931966.1"/>
    <property type="molecule type" value="Genomic_DNA"/>
</dbReference>
<dbReference type="PANTHER" id="PTHR24200:SF11">
    <property type="entry name" value="TOUCAN, ISOFORM A"/>
    <property type="match status" value="1"/>
</dbReference>
<feature type="compositionally biased region" description="Basic and acidic residues" evidence="3">
    <location>
        <begin position="77"/>
        <end position="92"/>
    </location>
</feature>
<reference evidence="4" key="1">
    <citation type="journal article" date="2020" name="Cell">
        <title>Large-Scale Comparative Analyses of Tick Genomes Elucidate Their Genetic Diversity and Vector Capacities.</title>
        <authorList>
            <consortium name="Tick Genome and Microbiome Consortium (TIGMIC)"/>
            <person name="Jia N."/>
            <person name="Wang J."/>
            <person name="Shi W."/>
            <person name="Du L."/>
            <person name="Sun Y."/>
            <person name="Zhan W."/>
            <person name="Jiang J.F."/>
            <person name="Wang Q."/>
            <person name="Zhang B."/>
            <person name="Ji P."/>
            <person name="Bell-Sakyi L."/>
            <person name="Cui X.M."/>
            <person name="Yuan T.T."/>
            <person name="Jiang B.G."/>
            <person name="Yang W.F."/>
            <person name="Lam T.T."/>
            <person name="Chang Q.C."/>
            <person name="Ding S.J."/>
            <person name="Wang X.J."/>
            <person name="Zhu J.G."/>
            <person name="Ruan X.D."/>
            <person name="Zhao L."/>
            <person name="Wei J.T."/>
            <person name="Ye R.Z."/>
            <person name="Que T.C."/>
            <person name="Du C.H."/>
            <person name="Zhou Y.H."/>
            <person name="Cheng J.X."/>
            <person name="Dai P.F."/>
            <person name="Guo W.B."/>
            <person name="Han X.H."/>
            <person name="Huang E.J."/>
            <person name="Li L.F."/>
            <person name="Wei W."/>
            <person name="Gao Y.C."/>
            <person name="Liu J.Z."/>
            <person name="Shao H.Z."/>
            <person name="Wang X."/>
            <person name="Wang C.C."/>
            <person name="Yang T.C."/>
            <person name="Huo Q.B."/>
            <person name="Li W."/>
            <person name="Chen H.Y."/>
            <person name="Chen S.E."/>
            <person name="Zhou L.G."/>
            <person name="Ni X.B."/>
            <person name="Tian J.H."/>
            <person name="Sheng Y."/>
            <person name="Liu T."/>
            <person name="Pan Y.S."/>
            <person name="Xia L.Y."/>
            <person name="Li J."/>
            <person name="Zhao F."/>
            <person name="Cao W.C."/>
        </authorList>
    </citation>
    <scope>NUCLEOTIDE SEQUENCE</scope>
    <source>
        <strain evidence="4">Rmic-2018</strain>
    </source>
</reference>
<evidence type="ECO:0000313" key="5">
    <source>
        <dbReference type="Proteomes" id="UP000821866"/>
    </source>
</evidence>
<evidence type="ECO:0000313" key="4">
    <source>
        <dbReference type="EMBL" id="KAH7931966.1"/>
    </source>
</evidence>
<organism evidence="4 5">
    <name type="scientific">Rhipicephalus microplus</name>
    <name type="common">Cattle tick</name>
    <name type="synonym">Boophilus microplus</name>
    <dbReference type="NCBI Taxonomy" id="6941"/>
    <lineage>
        <taxon>Eukaryota</taxon>
        <taxon>Metazoa</taxon>
        <taxon>Ecdysozoa</taxon>
        <taxon>Arthropoda</taxon>
        <taxon>Chelicerata</taxon>
        <taxon>Arachnida</taxon>
        <taxon>Acari</taxon>
        <taxon>Parasitiformes</taxon>
        <taxon>Ixodida</taxon>
        <taxon>Ixodoidea</taxon>
        <taxon>Ixodidae</taxon>
        <taxon>Rhipicephalinae</taxon>
        <taxon>Rhipicephalus</taxon>
        <taxon>Boophilus</taxon>
    </lineage>
</organism>
<sequence>MCKVHLTCYGTTMLHLHHFTSSIRCTIPIIMSDLKKAIKFIKRTCGTTIPVRGQTLPVKPASKQHKRLATRCRDQKCALSERKTKPAPRRPDYPWPWNTRPPTKDAKKGAARAMTRVNSQSPGTGPPSKVGETRIQAQIKAEFTKEILRLGALCESRTKELTMLKLQLRHASAGFASFAVVVQHLHAQVLQNNSFRIPKLSEESWKSQDEIEKARIAIEVYKNKIEELKQSHEKKINSLRKELEASHKKRTKELKEAHQNELTGYLEAHTRKLEKMKAFYADALDNSRKNSNETLDAMKQRQRENIDAINEEYSLQTDSINEDHQARQKELQQRYEALQQQYKQLQQQAREFQESVLSDTDAKIQWLSKKNADLQKQVESLNVVLEMRANQMQNLQHAKLELEQKKEELDRCKVKMQKMGARIEDLQELLNEQFCGTEEEQ</sequence>
<feature type="coiled-coil region" evidence="2">
    <location>
        <begin position="385"/>
        <end position="429"/>
    </location>
</feature>
<protein>
    <submittedName>
        <fullName evidence="4">Uncharacterized protein</fullName>
    </submittedName>
</protein>
<feature type="region of interest" description="Disordered" evidence="3">
    <location>
        <begin position="77"/>
        <end position="111"/>
    </location>
</feature>
<evidence type="ECO:0000256" key="1">
    <source>
        <dbReference type="ARBA" id="ARBA00023054"/>
    </source>
</evidence>
<dbReference type="PANTHER" id="PTHR24200">
    <property type="entry name" value="TOUCAN, ISOFORM A"/>
    <property type="match status" value="1"/>
</dbReference>
<keyword evidence="5" id="KW-1185">Reference proteome</keyword>
<dbReference type="VEuPathDB" id="VectorBase:LOC119187780"/>